<gene>
    <name evidence="2" type="ORF">ABLG96_19055</name>
</gene>
<dbReference type="InterPro" id="IPR025442">
    <property type="entry name" value="DUF4185"/>
</dbReference>
<dbReference type="RefSeq" id="WP_353648890.1">
    <property type="nucleotide sequence ID" value="NZ_CP159218.1"/>
</dbReference>
<proteinExistence type="predicted"/>
<dbReference type="PROSITE" id="PS51318">
    <property type="entry name" value="TAT"/>
    <property type="match status" value="1"/>
</dbReference>
<reference evidence="2" key="1">
    <citation type="submission" date="2024-05" db="EMBL/GenBank/DDBJ databases">
        <authorList>
            <person name="Cai S.Y."/>
            <person name="Jin L.M."/>
            <person name="Li H.R."/>
        </authorList>
    </citation>
    <scope>NUCLEOTIDE SEQUENCE</scope>
    <source>
        <strain evidence="2">A5-74</strain>
    </source>
</reference>
<feature type="domain" description="DUF4185" evidence="1">
    <location>
        <begin position="69"/>
        <end position="369"/>
    </location>
</feature>
<sequence length="374" mass="40227">MTEHPQQDHHRPTGLGMPVSRKSFLRASMTAGLAVAGAGAMTALGPATPASAAPSVQKIKVIAGTGTAPVYGVGATDLGIPARCPDGRNLYIFGDTFADRFGGANWRSPVGLYSPSSSGNPIFFNGAVGGPTARQLWDYPHDSYFATVIPSDIITIGSTMYLQAIVNGPTFGQVRWTEIWKSTDSGENWTHTGVKFDGTQDGGRFQLITWALGPDDFVYLYGTGFQRDKGLILCRVQRDSLENKAAYQPWGYQGGWGWGKPATEVLGGKFGEMCLRRYGSKYVLTWFNAGAYRMDAMVLNSPIDNLVTTTKTTLIQGGSWGAEDNTHVAQLYGGYQVPGGSISNFDLIVSQWNTTAGADNTPYQAMQFRVSGLA</sequence>
<protein>
    <submittedName>
        <fullName evidence="2">DUF4185 domain-containing protein</fullName>
    </submittedName>
</protein>
<accession>A0AAU8DP37</accession>
<dbReference type="EMBL" id="CP159218">
    <property type="protein sequence ID" value="XCG63275.1"/>
    <property type="molecule type" value="Genomic_DNA"/>
</dbReference>
<dbReference type="Pfam" id="PF13810">
    <property type="entry name" value="DUF4185"/>
    <property type="match status" value="1"/>
</dbReference>
<name>A0AAU8DP37_9ACTN</name>
<dbReference type="AlphaFoldDB" id="A0AAU8DP37"/>
<organism evidence="2">
    <name type="scientific">Nakamurella sp. A5-74</name>
    <dbReference type="NCBI Taxonomy" id="3158264"/>
    <lineage>
        <taxon>Bacteria</taxon>
        <taxon>Bacillati</taxon>
        <taxon>Actinomycetota</taxon>
        <taxon>Actinomycetes</taxon>
        <taxon>Nakamurellales</taxon>
        <taxon>Nakamurellaceae</taxon>
        <taxon>Nakamurella</taxon>
    </lineage>
</organism>
<evidence type="ECO:0000313" key="2">
    <source>
        <dbReference type="EMBL" id="XCG63275.1"/>
    </source>
</evidence>
<evidence type="ECO:0000259" key="1">
    <source>
        <dbReference type="Pfam" id="PF13810"/>
    </source>
</evidence>
<dbReference type="InterPro" id="IPR006311">
    <property type="entry name" value="TAT_signal"/>
</dbReference>